<dbReference type="OrthoDB" id="3298239at2"/>
<dbReference type="AlphaFoldDB" id="A0A1I2D5C3"/>
<dbReference type="Pfam" id="PF04149">
    <property type="entry name" value="DUF397"/>
    <property type="match status" value="1"/>
</dbReference>
<proteinExistence type="predicted"/>
<dbReference type="STRING" id="35752.SAMN05421541_103418"/>
<sequence length="63" mass="7083">MEDTTTAWRRSTFCASGSCVEIAHVDDLVKLRDSKNPELPPVVFTLREWTGFQERVLAIGKSS</sequence>
<dbReference type="InterPro" id="IPR007278">
    <property type="entry name" value="DUF397"/>
</dbReference>
<dbReference type="RefSeq" id="WP_093611966.1">
    <property type="nucleotide sequence ID" value="NZ_BOMT01000004.1"/>
</dbReference>
<evidence type="ECO:0000313" key="2">
    <source>
        <dbReference type="EMBL" id="SFE75695.1"/>
    </source>
</evidence>
<evidence type="ECO:0000313" key="3">
    <source>
        <dbReference type="Proteomes" id="UP000199645"/>
    </source>
</evidence>
<reference evidence="2 3" key="1">
    <citation type="submission" date="2016-10" db="EMBL/GenBank/DDBJ databases">
        <authorList>
            <person name="de Groot N.N."/>
        </authorList>
    </citation>
    <scope>NUCLEOTIDE SEQUENCE [LARGE SCALE GENOMIC DNA]</scope>
    <source>
        <strain evidence="2 3">DSM 43019</strain>
    </source>
</reference>
<evidence type="ECO:0000259" key="1">
    <source>
        <dbReference type="Pfam" id="PF04149"/>
    </source>
</evidence>
<dbReference type="Proteomes" id="UP000199645">
    <property type="component" value="Unassembled WGS sequence"/>
</dbReference>
<name>A0A1I2D5C3_9ACTN</name>
<organism evidence="2 3">
    <name type="scientific">Actinoplanes philippinensis</name>
    <dbReference type="NCBI Taxonomy" id="35752"/>
    <lineage>
        <taxon>Bacteria</taxon>
        <taxon>Bacillati</taxon>
        <taxon>Actinomycetota</taxon>
        <taxon>Actinomycetes</taxon>
        <taxon>Micromonosporales</taxon>
        <taxon>Micromonosporaceae</taxon>
        <taxon>Actinoplanes</taxon>
    </lineage>
</organism>
<dbReference type="EMBL" id="FONV01000003">
    <property type="protein sequence ID" value="SFE75695.1"/>
    <property type="molecule type" value="Genomic_DNA"/>
</dbReference>
<keyword evidence="3" id="KW-1185">Reference proteome</keyword>
<protein>
    <recommendedName>
        <fullName evidence="1">DUF397 domain-containing protein</fullName>
    </recommendedName>
</protein>
<accession>A0A1I2D5C3</accession>
<gene>
    <name evidence="2" type="ORF">SAMN05421541_103418</name>
</gene>
<feature type="domain" description="DUF397" evidence="1">
    <location>
        <begin position="7"/>
        <end position="55"/>
    </location>
</feature>